<feature type="compositionally biased region" description="Basic and acidic residues" evidence="1">
    <location>
        <begin position="67"/>
        <end position="81"/>
    </location>
</feature>
<evidence type="ECO:0000256" key="1">
    <source>
        <dbReference type="SAM" id="MobiDB-lite"/>
    </source>
</evidence>
<organism evidence="3 4">
    <name type="scientific">Oryza sativa subsp. japonica</name>
    <name type="common">Rice</name>
    <dbReference type="NCBI Taxonomy" id="39947"/>
    <lineage>
        <taxon>Eukaryota</taxon>
        <taxon>Viridiplantae</taxon>
        <taxon>Streptophyta</taxon>
        <taxon>Embryophyta</taxon>
        <taxon>Tracheophyta</taxon>
        <taxon>Spermatophyta</taxon>
        <taxon>Magnoliopsida</taxon>
        <taxon>Liliopsida</taxon>
        <taxon>Poales</taxon>
        <taxon>Poaceae</taxon>
        <taxon>BOP clade</taxon>
        <taxon>Oryzoideae</taxon>
        <taxon>Oryzeae</taxon>
        <taxon>Oryzinae</taxon>
        <taxon>Oryza</taxon>
        <taxon>Oryza sativa</taxon>
    </lineage>
</organism>
<feature type="compositionally biased region" description="Basic and acidic residues" evidence="1">
    <location>
        <begin position="1"/>
        <end position="10"/>
    </location>
</feature>
<dbReference type="GO" id="GO:0051087">
    <property type="term" value="F:protein-folding chaperone binding"/>
    <property type="evidence" value="ECO:0000318"/>
    <property type="project" value="GO_Central"/>
</dbReference>
<sequence length="351" mass="38543">MRFYVDRRPSPEANTATRPCSLPPRGRAPGGCSVHPPKENPTKYNQSIASSPYKTGKPKREEEEEKESQRQSDRSENERTKRVASHSSPPPPPPRARARACSLRLLPHATTTTTSRARALLHQTPRTKWLCSCWRGGERGGVCGVVVHGGGDAPVELGWRVEQRVVGGGGGVGGRGREGRVGGAPERDGRAGARGGPRRWRRRRRRDGDPAEASAAGDQGAGQVRRRAARGELKKLLAARTGLPAADQRLTYRGKERGNADYLDVCGVKNRSKLYLAEDPTSVERRYIERQKSAKIETANRAIGAIALEVDKLADQVTKLKTNPASFFLSFFVSSVLLPWSMHRLSPYSKM</sequence>
<dbReference type="SMR" id="A0A0P0WEX6"/>
<dbReference type="Gramene" id="Os04t0619900-00">
    <property type="protein sequence ID" value="Os04t0619900-00"/>
    <property type="gene ID" value="Os04g0619900"/>
</dbReference>
<keyword evidence="4" id="KW-1185">Reference proteome</keyword>
<feature type="region of interest" description="Disordered" evidence="1">
    <location>
        <begin position="1"/>
        <end position="98"/>
    </location>
</feature>
<dbReference type="PANTHER" id="PTHR12329">
    <property type="entry name" value="BCL2-ASSOCIATED ATHANOGENE"/>
    <property type="match status" value="1"/>
</dbReference>
<dbReference type="InterPro" id="IPR039773">
    <property type="entry name" value="BAG_chaperone_regulator"/>
</dbReference>
<dbReference type="eggNOG" id="KOG4361">
    <property type="taxonomic scope" value="Eukaryota"/>
</dbReference>
<dbReference type="STRING" id="39947.A0A0P0WEX6"/>
<feature type="compositionally biased region" description="Basic and acidic residues" evidence="1">
    <location>
        <begin position="175"/>
        <end position="191"/>
    </location>
</feature>
<dbReference type="InterPro" id="IPR036533">
    <property type="entry name" value="BAG_dom_sf"/>
</dbReference>
<proteinExistence type="predicted"/>
<dbReference type="InterPro" id="IPR000626">
    <property type="entry name" value="Ubiquitin-like_dom"/>
</dbReference>
<feature type="compositionally biased region" description="Polar residues" evidence="1">
    <location>
        <begin position="42"/>
        <end position="53"/>
    </location>
</feature>
<dbReference type="Gene3D" id="1.20.58.120">
    <property type="entry name" value="BAG domain"/>
    <property type="match status" value="1"/>
</dbReference>
<dbReference type="Proteomes" id="UP000059680">
    <property type="component" value="Chromosome 4"/>
</dbReference>
<feature type="compositionally biased region" description="Basic residues" evidence="1">
    <location>
        <begin position="196"/>
        <end position="205"/>
    </location>
</feature>
<dbReference type="Gene3D" id="3.10.20.90">
    <property type="entry name" value="Phosphatidylinositol 3-kinase Catalytic Subunit, Chain A, domain 1"/>
    <property type="match status" value="1"/>
</dbReference>
<feature type="region of interest" description="Disordered" evidence="1">
    <location>
        <begin position="165"/>
        <end position="225"/>
    </location>
</feature>
<dbReference type="InterPro" id="IPR029071">
    <property type="entry name" value="Ubiquitin-like_domsf"/>
</dbReference>
<evidence type="ECO:0000259" key="2">
    <source>
        <dbReference type="PROSITE" id="PS50053"/>
    </source>
</evidence>
<name>A0A0P0WEX6_ORYSJ</name>
<evidence type="ECO:0000313" key="3">
    <source>
        <dbReference type="EMBL" id="BAS91053.1"/>
    </source>
</evidence>
<dbReference type="EMBL" id="AP014960">
    <property type="protein sequence ID" value="BAS91053.1"/>
    <property type="molecule type" value="Genomic_DNA"/>
</dbReference>
<dbReference type="GO" id="GO:0000774">
    <property type="term" value="F:adenyl-nucleotide exchange factor activity"/>
    <property type="evidence" value="ECO:0000318"/>
    <property type="project" value="GO_Central"/>
</dbReference>
<dbReference type="AlphaFoldDB" id="A0A0P0WEX6"/>
<feature type="domain" description="Ubiquitin-like" evidence="2">
    <location>
        <begin position="232"/>
        <end position="276"/>
    </location>
</feature>
<dbReference type="PaxDb" id="39947-A0A0P0WEX6"/>
<dbReference type="GO" id="GO:0005737">
    <property type="term" value="C:cytoplasm"/>
    <property type="evidence" value="ECO:0000318"/>
    <property type="project" value="GO_Central"/>
</dbReference>
<dbReference type="InParanoid" id="A0A0P0WEX6"/>
<reference evidence="3 4" key="2">
    <citation type="journal article" date="2013" name="Plant Cell Physiol.">
        <title>Rice Annotation Project Database (RAP-DB): an integrative and interactive database for rice genomics.</title>
        <authorList>
            <person name="Sakai H."/>
            <person name="Lee S.S."/>
            <person name="Tanaka T."/>
            <person name="Numa H."/>
            <person name="Kim J."/>
            <person name="Kawahara Y."/>
            <person name="Wakimoto H."/>
            <person name="Yang C.C."/>
            <person name="Iwamoto M."/>
            <person name="Abe T."/>
            <person name="Yamada Y."/>
            <person name="Muto A."/>
            <person name="Inokuchi H."/>
            <person name="Ikemura T."/>
            <person name="Matsumoto T."/>
            <person name="Sasaki T."/>
            <person name="Itoh T."/>
        </authorList>
    </citation>
    <scope>NUCLEOTIDE SEQUENCE [LARGE SCALE GENOMIC DNA]</scope>
    <source>
        <strain evidence="4">cv. Nipponbare</strain>
    </source>
</reference>
<reference evidence="3 4" key="3">
    <citation type="journal article" date="2013" name="Rice">
        <title>Improvement of the Oryza sativa Nipponbare reference genome using next generation sequence and optical map data.</title>
        <authorList>
            <person name="Kawahara Y."/>
            <person name="de la Bastide M."/>
            <person name="Hamilton J.P."/>
            <person name="Kanamori H."/>
            <person name="McCombie W.R."/>
            <person name="Ouyang S."/>
            <person name="Schwartz D.C."/>
            <person name="Tanaka T."/>
            <person name="Wu J."/>
            <person name="Zhou S."/>
            <person name="Childs K.L."/>
            <person name="Davidson R.M."/>
            <person name="Lin H."/>
            <person name="Quesada-Ocampo L."/>
            <person name="Vaillancourt B."/>
            <person name="Sakai H."/>
            <person name="Lee S.S."/>
            <person name="Kim J."/>
            <person name="Numa H."/>
            <person name="Itoh T."/>
            <person name="Buell C.R."/>
            <person name="Matsumoto T."/>
        </authorList>
    </citation>
    <scope>NUCLEOTIDE SEQUENCE [LARGE SCALE GENOMIC DNA]</scope>
    <source>
        <strain evidence="4">cv. Nipponbare</strain>
    </source>
</reference>
<reference evidence="4" key="1">
    <citation type="journal article" date="2005" name="Nature">
        <title>The map-based sequence of the rice genome.</title>
        <authorList>
            <consortium name="International rice genome sequencing project (IRGSP)"/>
            <person name="Matsumoto T."/>
            <person name="Wu J."/>
            <person name="Kanamori H."/>
            <person name="Katayose Y."/>
            <person name="Fujisawa M."/>
            <person name="Namiki N."/>
            <person name="Mizuno H."/>
            <person name="Yamamoto K."/>
            <person name="Antonio B.A."/>
            <person name="Baba T."/>
            <person name="Sakata K."/>
            <person name="Nagamura Y."/>
            <person name="Aoki H."/>
            <person name="Arikawa K."/>
            <person name="Arita K."/>
            <person name="Bito T."/>
            <person name="Chiden Y."/>
            <person name="Fujitsuka N."/>
            <person name="Fukunaka R."/>
            <person name="Hamada M."/>
            <person name="Harada C."/>
            <person name="Hayashi A."/>
            <person name="Hijishita S."/>
            <person name="Honda M."/>
            <person name="Hosokawa S."/>
            <person name="Ichikawa Y."/>
            <person name="Idonuma A."/>
            <person name="Iijima M."/>
            <person name="Ikeda M."/>
            <person name="Ikeno M."/>
            <person name="Ito K."/>
            <person name="Ito S."/>
            <person name="Ito T."/>
            <person name="Ito Y."/>
            <person name="Ito Y."/>
            <person name="Iwabuchi A."/>
            <person name="Kamiya K."/>
            <person name="Karasawa W."/>
            <person name="Kurita K."/>
            <person name="Katagiri S."/>
            <person name="Kikuta A."/>
            <person name="Kobayashi H."/>
            <person name="Kobayashi N."/>
            <person name="Machita K."/>
            <person name="Maehara T."/>
            <person name="Masukawa M."/>
            <person name="Mizubayashi T."/>
            <person name="Mukai Y."/>
            <person name="Nagasaki H."/>
            <person name="Nagata Y."/>
            <person name="Naito S."/>
            <person name="Nakashima M."/>
            <person name="Nakama Y."/>
            <person name="Nakamichi Y."/>
            <person name="Nakamura M."/>
            <person name="Meguro A."/>
            <person name="Negishi M."/>
            <person name="Ohta I."/>
            <person name="Ohta T."/>
            <person name="Okamoto M."/>
            <person name="Ono N."/>
            <person name="Saji S."/>
            <person name="Sakaguchi M."/>
            <person name="Sakai K."/>
            <person name="Shibata M."/>
            <person name="Shimokawa T."/>
            <person name="Song J."/>
            <person name="Takazaki Y."/>
            <person name="Terasawa K."/>
            <person name="Tsugane M."/>
            <person name="Tsuji K."/>
            <person name="Ueda S."/>
            <person name="Waki K."/>
            <person name="Yamagata H."/>
            <person name="Yamamoto M."/>
            <person name="Yamamoto S."/>
            <person name="Yamane H."/>
            <person name="Yoshiki S."/>
            <person name="Yoshihara R."/>
            <person name="Yukawa K."/>
            <person name="Zhong H."/>
            <person name="Yano M."/>
            <person name="Yuan Q."/>
            <person name="Ouyang S."/>
            <person name="Liu J."/>
            <person name="Jones K.M."/>
            <person name="Gansberger K."/>
            <person name="Moffat K."/>
            <person name="Hill J."/>
            <person name="Bera J."/>
            <person name="Fadrosh D."/>
            <person name="Jin S."/>
            <person name="Johri S."/>
            <person name="Kim M."/>
            <person name="Overton L."/>
            <person name="Reardon M."/>
            <person name="Tsitrin T."/>
            <person name="Vuong H."/>
            <person name="Weaver B."/>
            <person name="Ciecko A."/>
            <person name="Tallon L."/>
            <person name="Jackson J."/>
            <person name="Pai G."/>
            <person name="Aken S.V."/>
            <person name="Utterback T."/>
            <person name="Reidmuller S."/>
            <person name="Feldblyum T."/>
            <person name="Hsiao J."/>
            <person name="Zismann V."/>
            <person name="Iobst S."/>
            <person name="de Vazeille A.R."/>
            <person name="Buell C.R."/>
            <person name="Ying K."/>
            <person name="Li Y."/>
            <person name="Lu T."/>
            <person name="Huang Y."/>
            <person name="Zhao Q."/>
            <person name="Feng Q."/>
            <person name="Zhang L."/>
            <person name="Zhu J."/>
            <person name="Weng Q."/>
            <person name="Mu J."/>
            <person name="Lu Y."/>
            <person name="Fan D."/>
            <person name="Liu Y."/>
            <person name="Guan J."/>
            <person name="Zhang Y."/>
            <person name="Yu S."/>
            <person name="Liu X."/>
            <person name="Zhang Y."/>
            <person name="Hong G."/>
            <person name="Han B."/>
            <person name="Choisne N."/>
            <person name="Demange N."/>
            <person name="Orjeda G."/>
            <person name="Samain S."/>
            <person name="Cattolico L."/>
            <person name="Pelletier E."/>
            <person name="Couloux A."/>
            <person name="Segurens B."/>
            <person name="Wincker P."/>
            <person name="D'Hont A."/>
            <person name="Scarpelli C."/>
            <person name="Weissenbach J."/>
            <person name="Salanoubat M."/>
            <person name="Quetier F."/>
            <person name="Yu Y."/>
            <person name="Kim H.R."/>
            <person name="Rambo T."/>
            <person name="Currie J."/>
            <person name="Collura K."/>
            <person name="Luo M."/>
            <person name="Yang T."/>
            <person name="Ammiraju J.S.S."/>
            <person name="Engler F."/>
            <person name="Soderlund C."/>
            <person name="Wing R.A."/>
            <person name="Palmer L.E."/>
            <person name="de la Bastide M."/>
            <person name="Spiegel L."/>
            <person name="Nascimento L."/>
            <person name="Zutavern T."/>
            <person name="O'Shaughnessy A."/>
            <person name="Dike S."/>
            <person name="Dedhia N."/>
            <person name="Preston R."/>
            <person name="Balija V."/>
            <person name="McCombie W.R."/>
            <person name="Chow T."/>
            <person name="Chen H."/>
            <person name="Chung M."/>
            <person name="Chen C."/>
            <person name="Shaw J."/>
            <person name="Wu H."/>
            <person name="Hsiao K."/>
            <person name="Chao Y."/>
            <person name="Chu M."/>
            <person name="Cheng C."/>
            <person name="Hour A."/>
            <person name="Lee P."/>
            <person name="Lin S."/>
            <person name="Lin Y."/>
            <person name="Liou J."/>
            <person name="Liu S."/>
            <person name="Hsing Y."/>
            <person name="Raghuvanshi S."/>
            <person name="Mohanty A."/>
            <person name="Bharti A.K."/>
            <person name="Gaur A."/>
            <person name="Gupta V."/>
            <person name="Kumar D."/>
            <person name="Ravi V."/>
            <person name="Vij S."/>
            <person name="Kapur A."/>
            <person name="Khurana P."/>
            <person name="Khurana P."/>
            <person name="Khurana J.P."/>
            <person name="Tyagi A.K."/>
            <person name="Gaikwad K."/>
            <person name="Singh A."/>
            <person name="Dalal V."/>
            <person name="Srivastava S."/>
            <person name="Dixit A."/>
            <person name="Pal A.K."/>
            <person name="Ghazi I.A."/>
            <person name="Yadav M."/>
            <person name="Pandit A."/>
            <person name="Bhargava A."/>
            <person name="Sureshbabu K."/>
            <person name="Batra K."/>
            <person name="Sharma T.R."/>
            <person name="Mohapatra T."/>
            <person name="Singh N.K."/>
            <person name="Messing J."/>
            <person name="Nelson A.B."/>
            <person name="Fuks G."/>
            <person name="Kavchok S."/>
            <person name="Keizer G."/>
            <person name="Linton E."/>
            <person name="Llaca V."/>
            <person name="Song R."/>
            <person name="Tanyolac B."/>
            <person name="Young S."/>
            <person name="Ho-Il K."/>
            <person name="Hahn J.H."/>
            <person name="Sangsakoo G."/>
            <person name="Vanavichit A."/>
            <person name="de Mattos Luiz.A.T."/>
            <person name="Zimmer P.D."/>
            <person name="Malone G."/>
            <person name="Dellagostin O."/>
            <person name="de Oliveira A.C."/>
            <person name="Bevan M."/>
            <person name="Bancroft I."/>
            <person name="Minx P."/>
            <person name="Cordum H."/>
            <person name="Wilson R."/>
            <person name="Cheng Z."/>
            <person name="Jin W."/>
            <person name="Jiang J."/>
            <person name="Leong S.A."/>
            <person name="Iwama H."/>
            <person name="Gojobori T."/>
            <person name="Itoh T."/>
            <person name="Niimura Y."/>
            <person name="Fujii Y."/>
            <person name="Habara T."/>
            <person name="Sakai H."/>
            <person name="Sato Y."/>
            <person name="Wilson G."/>
            <person name="Kumar K."/>
            <person name="McCouch S."/>
            <person name="Juretic N."/>
            <person name="Hoen D."/>
            <person name="Wright S."/>
            <person name="Bruskiewich R."/>
            <person name="Bureau T."/>
            <person name="Miyao A."/>
            <person name="Hirochika H."/>
            <person name="Nishikawa T."/>
            <person name="Kadowaki K."/>
            <person name="Sugiura M."/>
            <person name="Burr B."/>
            <person name="Sasaki T."/>
        </authorList>
    </citation>
    <scope>NUCLEOTIDE SEQUENCE [LARGE SCALE GENOMIC DNA]</scope>
    <source>
        <strain evidence="4">cv. Nipponbare</strain>
    </source>
</reference>
<dbReference type="PANTHER" id="PTHR12329:SF17">
    <property type="entry name" value="OS04G0619900 PROTEIN"/>
    <property type="match status" value="1"/>
</dbReference>
<accession>A0A0P0WEX6</accession>
<dbReference type="GO" id="GO:0050821">
    <property type="term" value="P:protein stabilization"/>
    <property type="evidence" value="ECO:0000318"/>
    <property type="project" value="GO_Central"/>
</dbReference>
<feature type="compositionally biased region" description="Low complexity" evidence="1">
    <location>
        <begin position="211"/>
        <end position="223"/>
    </location>
</feature>
<dbReference type="SUPFAM" id="SSF54236">
    <property type="entry name" value="Ubiquitin-like"/>
    <property type="match status" value="1"/>
</dbReference>
<gene>
    <name evidence="3" type="ordered locus">Os04g0619900</name>
    <name evidence="3" type="ORF">OSNPB_040619900</name>
</gene>
<dbReference type="PROSITE" id="PS50053">
    <property type="entry name" value="UBIQUITIN_2"/>
    <property type="match status" value="1"/>
</dbReference>
<protein>
    <submittedName>
        <fullName evidence="3">Os04g0619900 protein</fullName>
    </submittedName>
</protein>
<evidence type="ECO:0000313" key="4">
    <source>
        <dbReference type="Proteomes" id="UP000059680"/>
    </source>
</evidence>